<dbReference type="SUPFAM" id="SSF56645">
    <property type="entry name" value="Acyl-CoA dehydrogenase NM domain-like"/>
    <property type="match status" value="1"/>
</dbReference>
<dbReference type="SUPFAM" id="SSF47203">
    <property type="entry name" value="Acyl-CoA dehydrogenase C-terminal domain-like"/>
    <property type="match status" value="1"/>
</dbReference>
<evidence type="ECO:0000256" key="5">
    <source>
        <dbReference type="ARBA" id="ARBA00023002"/>
    </source>
</evidence>
<dbReference type="InterPro" id="IPR009075">
    <property type="entry name" value="AcylCo_DH/oxidase_C"/>
</dbReference>
<keyword evidence="5 8" id="KW-0560">Oxidoreductase</keyword>
<comment type="similarity">
    <text evidence="2">Belongs to the acyl-CoA dehydrogenase family.</text>
</comment>
<comment type="caution">
    <text evidence="8">The sequence shown here is derived from an EMBL/GenBank/DDBJ whole genome shotgun (WGS) entry which is preliminary data.</text>
</comment>
<dbReference type="InterPro" id="IPR009100">
    <property type="entry name" value="AcylCoA_DH/oxidase_NM_dom_sf"/>
</dbReference>
<dbReference type="Pfam" id="PF00441">
    <property type="entry name" value="Acyl-CoA_dh_1"/>
    <property type="match status" value="1"/>
</dbReference>
<reference evidence="8 9" key="1">
    <citation type="submission" date="2024-06" db="EMBL/GenBank/DDBJ databases">
        <authorList>
            <person name="Kim D.-U."/>
        </authorList>
    </citation>
    <scope>NUCLEOTIDE SEQUENCE [LARGE SCALE GENOMIC DNA]</scope>
    <source>
        <strain evidence="8 9">KACC15460</strain>
    </source>
</reference>
<dbReference type="Gene3D" id="1.10.540.10">
    <property type="entry name" value="Acyl-CoA dehydrogenase/oxidase, N-terminal domain"/>
    <property type="match status" value="1"/>
</dbReference>
<keyword evidence="9" id="KW-1185">Reference proteome</keyword>
<name>A0ABV2DUA2_9HYPH</name>
<gene>
    <name evidence="8" type="ORF">ABVQ20_39645</name>
</gene>
<evidence type="ECO:0000259" key="7">
    <source>
        <dbReference type="Pfam" id="PF02771"/>
    </source>
</evidence>
<comment type="cofactor">
    <cofactor evidence="1">
        <name>FAD</name>
        <dbReference type="ChEBI" id="CHEBI:57692"/>
    </cofactor>
</comment>
<dbReference type="EMBL" id="JBEWSZ010000019">
    <property type="protein sequence ID" value="MET2833023.1"/>
    <property type="molecule type" value="Genomic_DNA"/>
</dbReference>
<keyword evidence="3" id="KW-0285">Flavoprotein</keyword>
<evidence type="ECO:0000313" key="8">
    <source>
        <dbReference type="EMBL" id="MET2833023.1"/>
    </source>
</evidence>
<feature type="domain" description="Acyl-CoA dehydrogenase/oxidase C-terminal" evidence="6">
    <location>
        <begin position="228"/>
        <end position="366"/>
    </location>
</feature>
<dbReference type="PANTHER" id="PTHR43884">
    <property type="entry name" value="ACYL-COA DEHYDROGENASE"/>
    <property type="match status" value="1"/>
</dbReference>
<evidence type="ECO:0000256" key="2">
    <source>
        <dbReference type="ARBA" id="ARBA00009347"/>
    </source>
</evidence>
<organism evidence="8 9">
    <name type="scientific">Mesorhizobium shangrilense</name>
    <dbReference type="NCBI Taxonomy" id="460060"/>
    <lineage>
        <taxon>Bacteria</taxon>
        <taxon>Pseudomonadati</taxon>
        <taxon>Pseudomonadota</taxon>
        <taxon>Alphaproteobacteria</taxon>
        <taxon>Hyphomicrobiales</taxon>
        <taxon>Phyllobacteriaceae</taxon>
        <taxon>Mesorhizobium</taxon>
    </lineage>
</organism>
<proteinExistence type="inferred from homology"/>
<dbReference type="InterPro" id="IPR013786">
    <property type="entry name" value="AcylCoA_DH/ox_N"/>
</dbReference>
<dbReference type="InterPro" id="IPR037069">
    <property type="entry name" value="AcylCoA_DH/ox_N_sf"/>
</dbReference>
<dbReference type="Proteomes" id="UP001548832">
    <property type="component" value="Unassembled WGS sequence"/>
</dbReference>
<evidence type="ECO:0000256" key="1">
    <source>
        <dbReference type="ARBA" id="ARBA00001974"/>
    </source>
</evidence>
<evidence type="ECO:0000256" key="4">
    <source>
        <dbReference type="ARBA" id="ARBA00022827"/>
    </source>
</evidence>
<dbReference type="InterPro" id="IPR036250">
    <property type="entry name" value="AcylCo_DH-like_C"/>
</dbReference>
<feature type="domain" description="Acyl-CoA dehydrogenase/oxidase N-terminal" evidence="7">
    <location>
        <begin position="20"/>
        <end position="111"/>
    </location>
</feature>
<keyword evidence="4" id="KW-0274">FAD</keyword>
<dbReference type="Pfam" id="PF02771">
    <property type="entry name" value="Acyl-CoA_dh_N"/>
    <property type="match status" value="1"/>
</dbReference>
<evidence type="ECO:0000259" key="6">
    <source>
        <dbReference type="Pfam" id="PF00441"/>
    </source>
</evidence>
<dbReference type="EC" id="1.-.-.-" evidence="8"/>
<accession>A0ABV2DUA2</accession>
<evidence type="ECO:0000313" key="9">
    <source>
        <dbReference type="Proteomes" id="UP001548832"/>
    </source>
</evidence>
<dbReference type="GO" id="GO:0016491">
    <property type="term" value="F:oxidoreductase activity"/>
    <property type="evidence" value="ECO:0007669"/>
    <property type="project" value="UniProtKB-KW"/>
</dbReference>
<dbReference type="PANTHER" id="PTHR43884:SF20">
    <property type="entry name" value="ACYL-COA DEHYDROGENASE FADE28"/>
    <property type="match status" value="1"/>
</dbReference>
<evidence type="ECO:0000256" key="3">
    <source>
        <dbReference type="ARBA" id="ARBA00022630"/>
    </source>
</evidence>
<sequence length="375" mass="40055">MNTNLGAIELTESAISDTDFELIREVAQSFVAKELTTKIARQAEAGDWAAANGIWTAIAELGWVGLMSPDGFGADGLPVVAMIAEELATAAFPMPFGETAAFVVPILARFGRGSFNNLVESVIAGSQLVAIAMPANGLPASRDECALASLSENLSRSPWIAEHLDRASAVVIPVQTDQGIGIALVRKPAAGWGGNHNPDLANNTYVTIDWASVSQGETTLIDQGELTWTALDSAFDTLRTVFAAQVVGLSRAALDLAVSYAKEREAFGKPIGSLQAVQQRLAEAYMENVAARLLVSSAALSPSPASVAMASIQACESGRKCTFTAQQIWAGMGYTLETDVQLFFRRARARQLLLGSPWQQREIVWEKAARQKWAI</sequence>
<dbReference type="Gene3D" id="1.20.140.10">
    <property type="entry name" value="Butyryl-CoA Dehydrogenase, subunit A, domain 3"/>
    <property type="match status" value="1"/>
</dbReference>
<dbReference type="RefSeq" id="WP_354465251.1">
    <property type="nucleotide sequence ID" value="NZ_JBEWSZ010000019.1"/>
</dbReference>
<protein>
    <submittedName>
        <fullName evidence="8">Acyl-CoA dehydrogenase family protein</fullName>
        <ecNumber evidence="8">1.-.-.-</ecNumber>
    </submittedName>
</protein>